<dbReference type="PANTHER" id="PTHR30438:SF2">
    <property type="entry name" value="MEMBRANE PROTEIN"/>
    <property type="match status" value="1"/>
</dbReference>
<protein>
    <submittedName>
        <fullName evidence="2">Glycoside hydrolase family 43</fullName>
    </submittedName>
</protein>
<dbReference type="SUPFAM" id="SSF111369">
    <property type="entry name" value="HlyD-like secretion proteins"/>
    <property type="match status" value="3"/>
</dbReference>
<evidence type="ECO:0000313" key="3">
    <source>
        <dbReference type="Proteomes" id="UP000030826"/>
    </source>
</evidence>
<dbReference type="GO" id="GO:0005886">
    <property type="term" value="C:plasma membrane"/>
    <property type="evidence" value="ECO:0007669"/>
    <property type="project" value="TreeGrafter"/>
</dbReference>
<keyword evidence="2" id="KW-0378">Hydrolase</keyword>
<gene>
    <name evidence="2" type="ORF">LA66_15065</name>
</gene>
<dbReference type="PANTHER" id="PTHR30438">
    <property type="entry name" value="36 KDA ANTIGEN-RELATED"/>
    <property type="match status" value="1"/>
</dbReference>
<dbReference type="GO" id="GO:0016787">
    <property type="term" value="F:hydrolase activity"/>
    <property type="evidence" value="ECO:0007669"/>
    <property type="project" value="UniProtKB-KW"/>
</dbReference>
<proteinExistence type="predicted"/>
<dbReference type="STRING" id="370622.LA66_15065"/>
<reference evidence="2 3" key="1">
    <citation type="submission" date="2014-09" db="EMBL/GenBank/DDBJ databases">
        <title>Isolation and characterization of Aurantimonas altamirensis ON-56566 from clinical sample following a dog bite.</title>
        <authorList>
            <person name="Eshaghi A."/>
            <person name="Li A."/>
            <person name="Shahinas D."/>
            <person name="Bahn P."/>
            <person name="Kus J.V."/>
            <person name="Patel S.N."/>
        </authorList>
    </citation>
    <scope>NUCLEOTIDE SEQUENCE [LARGE SCALE GENOMIC DNA]</scope>
    <source>
        <strain evidence="2 3">ON-56566</strain>
    </source>
</reference>
<dbReference type="EMBL" id="JRFJ01000004">
    <property type="protein sequence ID" value="KHJ53902.1"/>
    <property type="molecule type" value="Genomic_DNA"/>
</dbReference>
<accession>A0A0B1Q4R7</accession>
<dbReference type="Proteomes" id="UP000030826">
    <property type="component" value="Unassembled WGS sequence"/>
</dbReference>
<keyword evidence="1" id="KW-0175">Coiled coil</keyword>
<evidence type="ECO:0000313" key="2">
    <source>
        <dbReference type="EMBL" id="KHJ53902.1"/>
    </source>
</evidence>
<comment type="caution">
    <text evidence="2">The sequence shown here is derived from an EMBL/GenBank/DDBJ whole genome shotgun (WGS) entry which is preliminary data.</text>
</comment>
<dbReference type="AlphaFoldDB" id="A0A0B1Q4R7"/>
<dbReference type="Gene3D" id="1.10.287.470">
    <property type="entry name" value="Helix hairpin bin"/>
    <property type="match status" value="1"/>
</dbReference>
<dbReference type="PRINTS" id="PR01490">
    <property type="entry name" value="RTXTOXIND"/>
</dbReference>
<organism evidence="2 3">
    <name type="scientific">Aureimonas altamirensis</name>
    <dbReference type="NCBI Taxonomy" id="370622"/>
    <lineage>
        <taxon>Bacteria</taxon>
        <taxon>Pseudomonadati</taxon>
        <taxon>Pseudomonadota</taxon>
        <taxon>Alphaproteobacteria</taxon>
        <taxon>Hyphomicrobiales</taxon>
        <taxon>Aurantimonadaceae</taxon>
        <taxon>Aureimonas</taxon>
    </lineage>
</organism>
<dbReference type="Gene3D" id="2.40.30.170">
    <property type="match status" value="1"/>
</dbReference>
<name>A0A0B1Q4R7_9HYPH</name>
<evidence type="ECO:0000256" key="1">
    <source>
        <dbReference type="SAM" id="Coils"/>
    </source>
</evidence>
<dbReference type="OrthoDB" id="9778236at2"/>
<dbReference type="Gene3D" id="2.40.50.100">
    <property type="match status" value="1"/>
</dbReference>
<dbReference type="RefSeq" id="WP_039194713.1">
    <property type="nucleotide sequence ID" value="NZ_JRFJ01000004.1"/>
</dbReference>
<feature type="coiled-coil region" evidence="1">
    <location>
        <begin position="88"/>
        <end position="143"/>
    </location>
</feature>
<sequence>MKIRGRRGLAFAVLAVLVVAGLLLWRGSGGDGLPAGIASGNGRVEAVEIDVAAKSGGRLEDILVSEGEFVRAGQTLAQMETLQLLARKREAQAQLRRAEIGIDTAKSLVTQREAERAAAEAVVEQREAELQSAEQRVSRSEQLVRRNAVSQQVADDDLTAERSARAALAASRAALAAGDAAIGAARAQIVDAEAAVEAAKASIESLDADIADATLTAPRDGRVQYRIAQPGEVLASGGRVVNMVDVSDVYMTFFLPTEEAGRVALGSEVRLVLDAAPQVVIPASVSFVSDVAQFTPRTVETEQERLNLMFRVRARIPAPLLQRHLEQVKTGLPGMAYVRTDADTPWPAFLDNNLVE</sequence>